<dbReference type="Proteomes" id="UP000610303">
    <property type="component" value="Unassembled WGS sequence"/>
</dbReference>
<keyword evidence="3" id="KW-0238">DNA-binding</keyword>
<evidence type="ECO:0000256" key="3">
    <source>
        <dbReference type="ARBA" id="ARBA00023125"/>
    </source>
</evidence>
<dbReference type="CDD" id="cd01392">
    <property type="entry name" value="HTH_LacI"/>
    <property type="match status" value="1"/>
</dbReference>
<keyword evidence="4" id="KW-0804">Transcription</keyword>
<dbReference type="EMBL" id="BMRJ01000002">
    <property type="protein sequence ID" value="GGR27612.1"/>
    <property type="molecule type" value="Genomic_DNA"/>
</dbReference>
<evidence type="ECO:0000256" key="1">
    <source>
        <dbReference type="ARBA" id="ARBA00022491"/>
    </source>
</evidence>
<dbReference type="GO" id="GO:0003700">
    <property type="term" value="F:DNA-binding transcription factor activity"/>
    <property type="evidence" value="ECO:0007669"/>
    <property type="project" value="TreeGrafter"/>
</dbReference>
<dbReference type="PANTHER" id="PTHR30146">
    <property type="entry name" value="LACI-RELATED TRANSCRIPTIONAL REPRESSOR"/>
    <property type="match status" value="1"/>
</dbReference>
<dbReference type="InterPro" id="IPR000843">
    <property type="entry name" value="HTH_LacI"/>
</dbReference>
<reference evidence="6" key="1">
    <citation type="journal article" date="2014" name="Int. J. Syst. Evol. Microbiol.">
        <title>Complete genome sequence of Corynebacterium casei LMG S-19264T (=DSM 44701T), isolated from a smear-ripened cheese.</title>
        <authorList>
            <consortium name="US DOE Joint Genome Institute (JGI-PGF)"/>
            <person name="Walter F."/>
            <person name="Albersmeier A."/>
            <person name="Kalinowski J."/>
            <person name="Ruckert C."/>
        </authorList>
    </citation>
    <scope>NUCLEOTIDE SEQUENCE</scope>
    <source>
        <strain evidence="6">JCM 3346</strain>
    </source>
</reference>
<proteinExistence type="predicted"/>
<dbReference type="InterPro" id="IPR001761">
    <property type="entry name" value="Peripla_BP/Lac1_sug-bd_dom"/>
</dbReference>
<protein>
    <submittedName>
        <fullName evidence="6">LacI family transcriptional regulator</fullName>
    </submittedName>
</protein>
<dbReference type="Pfam" id="PF00356">
    <property type="entry name" value="LacI"/>
    <property type="match status" value="1"/>
</dbReference>
<dbReference type="SMART" id="SM00354">
    <property type="entry name" value="HTH_LACI"/>
    <property type="match status" value="1"/>
</dbReference>
<dbReference type="PROSITE" id="PS00356">
    <property type="entry name" value="HTH_LACI_1"/>
    <property type="match status" value="1"/>
</dbReference>
<dbReference type="PROSITE" id="PS50932">
    <property type="entry name" value="HTH_LACI_2"/>
    <property type="match status" value="1"/>
</dbReference>
<gene>
    <name evidence="6" type="ORF">GCM10010196_21560</name>
</gene>
<dbReference type="GO" id="GO:0000976">
    <property type="term" value="F:transcription cis-regulatory region binding"/>
    <property type="evidence" value="ECO:0007669"/>
    <property type="project" value="TreeGrafter"/>
</dbReference>
<keyword evidence="7" id="KW-1185">Reference proteome</keyword>
<evidence type="ECO:0000313" key="7">
    <source>
        <dbReference type="Proteomes" id="UP000610303"/>
    </source>
</evidence>
<dbReference type="PRINTS" id="PR00036">
    <property type="entry name" value="HTHLACI"/>
</dbReference>
<keyword evidence="1" id="KW-0678">Repressor</keyword>
<evidence type="ECO:0000313" key="6">
    <source>
        <dbReference type="EMBL" id="GGR27612.1"/>
    </source>
</evidence>
<dbReference type="AlphaFoldDB" id="A0A918CLD6"/>
<accession>A0A918CLD6</accession>
<dbReference type="Gene3D" id="3.40.50.2300">
    <property type="match status" value="2"/>
</dbReference>
<dbReference type="Gene3D" id="1.10.260.40">
    <property type="entry name" value="lambda repressor-like DNA-binding domains"/>
    <property type="match status" value="1"/>
</dbReference>
<evidence type="ECO:0000256" key="2">
    <source>
        <dbReference type="ARBA" id="ARBA00023015"/>
    </source>
</evidence>
<organism evidence="6 7">
    <name type="scientific">Agromyces mediolanus</name>
    <name type="common">Corynebacterium mediolanum</name>
    <dbReference type="NCBI Taxonomy" id="41986"/>
    <lineage>
        <taxon>Bacteria</taxon>
        <taxon>Bacillati</taxon>
        <taxon>Actinomycetota</taxon>
        <taxon>Actinomycetes</taxon>
        <taxon>Micrococcales</taxon>
        <taxon>Microbacteriaceae</taxon>
        <taxon>Agromyces</taxon>
    </lineage>
</organism>
<dbReference type="RefSeq" id="WP_189085364.1">
    <property type="nucleotide sequence ID" value="NZ_BMRJ01000002.1"/>
</dbReference>
<dbReference type="InterPro" id="IPR028082">
    <property type="entry name" value="Peripla_BP_I"/>
</dbReference>
<sequence length="321" mass="33707">MSTIHDVARLAGVSIGTVSRVLSGNPATSPESRERVREAALQLGYTPNARAQSLRLARTGVIGLSISDVRNPFFADAAHGAEQEALAAGRVTMLANADEDSAIEARYLRAFRAQRVDGVLMSPQGGSAEGARSLVEAGIPVVLLNRTLDGVDAPVVTFDVRQGIEQAITHLRDRGHRRIGLIAGPVSVSTGRARVSAFEAIRDELGLDPAPELVQLADGRRGGGADAAERLLALSPAPTAVLSSNALMSSGAFEAIRGSGAAVELVSFDDQDWMRLVDPPLSVIEQDAAHMGAVAMRLLLELIDGGHPRSVTLPTRLIARG</sequence>
<comment type="caution">
    <text evidence="6">The sequence shown here is derived from an EMBL/GenBank/DDBJ whole genome shotgun (WGS) entry which is preliminary data.</text>
</comment>
<dbReference type="SUPFAM" id="SSF53822">
    <property type="entry name" value="Periplasmic binding protein-like I"/>
    <property type="match status" value="1"/>
</dbReference>
<evidence type="ECO:0000256" key="4">
    <source>
        <dbReference type="ARBA" id="ARBA00023163"/>
    </source>
</evidence>
<evidence type="ECO:0000259" key="5">
    <source>
        <dbReference type="PROSITE" id="PS50932"/>
    </source>
</evidence>
<dbReference type="SUPFAM" id="SSF47413">
    <property type="entry name" value="lambda repressor-like DNA-binding domains"/>
    <property type="match status" value="1"/>
</dbReference>
<keyword evidence="2" id="KW-0805">Transcription regulation</keyword>
<reference evidence="6" key="2">
    <citation type="submission" date="2020-09" db="EMBL/GenBank/DDBJ databases">
        <authorList>
            <person name="Sun Q."/>
            <person name="Ohkuma M."/>
        </authorList>
    </citation>
    <scope>NUCLEOTIDE SEQUENCE</scope>
    <source>
        <strain evidence="6">JCM 3346</strain>
    </source>
</reference>
<dbReference type="PANTHER" id="PTHR30146:SF148">
    <property type="entry name" value="HTH-TYPE TRANSCRIPTIONAL REPRESSOR PURR-RELATED"/>
    <property type="match status" value="1"/>
</dbReference>
<name>A0A918CLD6_AGRME</name>
<dbReference type="InterPro" id="IPR010982">
    <property type="entry name" value="Lambda_DNA-bd_dom_sf"/>
</dbReference>
<feature type="domain" description="HTH lacI-type" evidence="5">
    <location>
        <begin position="2"/>
        <end position="56"/>
    </location>
</feature>
<dbReference type="Pfam" id="PF00532">
    <property type="entry name" value="Peripla_BP_1"/>
    <property type="match status" value="1"/>
</dbReference>